<keyword evidence="5 6" id="KW-0326">Glycosidase</keyword>
<evidence type="ECO:0000256" key="7">
    <source>
        <dbReference type="PIRSR" id="PIRSR001084-1"/>
    </source>
</evidence>
<dbReference type="SUPFAM" id="SSF51445">
    <property type="entry name" value="(Trans)glycosidases"/>
    <property type="match status" value="1"/>
</dbReference>
<dbReference type="EC" id="3.2.1.23" evidence="3 6"/>
<evidence type="ECO:0000256" key="3">
    <source>
        <dbReference type="ARBA" id="ARBA00012756"/>
    </source>
</evidence>
<evidence type="ECO:0000256" key="1">
    <source>
        <dbReference type="ARBA" id="ARBA00001412"/>
    </source>
</evidence>
<evidence type="ECO:0000256" key="4">
    <source>
        <dbReference type="ARBA" id="ARBA00022801"/>
    </source>
</evidence>
<dbReference type="AlphaFoldDB" id="A0A7X0C8Q7"/>
<protein>
    <recommendedName>
        <fullName evidence="3 6">Beta-galactosidase</fullName>
        <shortName evidence="6">Beta-gal</shortName>
        <ecNumber evidence="3 6">3.2.1.23</ecNumber>
    </recommendedName>
</protein>
<comment type="similarity">
    <text evidence="2 6">Belongs to the glycosyl hydrolase 42 family.</text>
</comment>
<feature type="binding site" evidence="8">
    <location>
        <position position="100"/>
    </location>
    <ligand>
        <name>substrate</name>
    </ligand>
</feature>
<evidence type="ECO:0000313" key="12">
    <source>
        <dbReference type="EMBL" id="MBB6350635.1"/>
    </source>
</evidence>
<keyword evidence="13" id="KW-1185">Reference proteome</keyword>
<dbReference type="InterPro" id="IPR013529">
    <property type="entry name" value="Glyco_hydro_42_N"/>
</dbReference>
<dbReference type="RefSeq" id="WP_185088393.1">
    <property type="nucleotide sequence ID" value="NZ_JACHJB010000003.1"/>
</dbReference>
<feature type="binding site" evidence="9">
    <location>
        <position position="144"/>
    </location>
    <ligand>
        <name>Zn(2+)</name>
        <dbReference type="ChEBI" id="CHEBI:29105"/>
    </ligand>
</feature>
<name>A0A7X0C8Q7_9ACTN</name>
<keyword evidence="4 6" id="KW-0378">Hydrolase</keyword>
<dbReference type="Gene3D" id="3.40.50.880">
    <property type="match status" value="1"/>
</dbReference>
<dbReference type="Gene3D" id="3.20.20.80">
    <property type="entry name" value="Glycosidases"/>
    <property type="match status" value="1"/>
</dbReference>
<dbReference type="InterPro" id="IPR029062">
    <property type="entry name" value="Class_I_gatase-like"/>
</dbReference>
<evidence type="ECO:0000259" key="10">
    <source>
        <dbReference type="Pfam" id="PF02449"/>
    </source>
</evidence>
<gene>
    <name evidence="12" type="ORF">FHU36_007207</name>
</gene>
<dbReference type="Pfam" id="PF08532">
    <property type="entry name" value="Glyco_hydro_42M"/>
    <property type="match status" value="1"/>
</dbReference>
<organism evidence="12 13">
    <name type="scientific">Nonomuraea muscovyensis</name>
    <dbReference type="NCBI Taxonomy" id="1124761"/>
    <lineage>
        <taxon>Bacteria</taxon>
        <taxon>Bacillati</taxon>
        <taxon>Actinomycetota</taxon>
        <taxon>Actinomycetes</taxon>
        <taxon>Streptosporangiales</taxon>
        <taxon>Streptosporangiaceae</taxon>
        <taxon>Nonomuraea</taxon>
    </lineage>
</organism>
<evidence type="ECO:0000256" key="8">
    <source>
        <dbReference type="PIRSR" id="PIRSR001084-2"/>
    </source>
</evidence>
<comment type="caution">
    <text evidence="12">The sequence shown here is derived from an EMBL/GenBank/DDBJ whole genome shotgun (WGS) entry which is preliminary data.</text>
</comment>
<dbReference type="GO" id="GO:0009341">
    <property type="term" value="C:beta-galactosidase complex"/>
    <property type="evidence" value="ECO:0007669"/>
    <property type="project" value="InterPro"/>
</dbReference>
<dbReference type="SUPFAM" id="SSF52317">
    <property type="entry name" value="Class I glutamine amidotransferase-like"/>
    <property type="match status" value="1"/>
</dbReference>
<dbReference type="EMBL" id="JACHJB010000003">
    <property type="protein sequence ID" value="MBB6350635.1"/>
    <property type="molecule type" value="Genomic_DNA"/>
</dbReference>
<proteinExistence type="inferred from homology"/>
<evidence type="ECO:0000313" key="13">
    <source>
        <dbReference type="Proteomes" id="UP000583800"/>
    </source>
</evidence>
<dbReference type="CDD" id="cd03143">
    <property type="entry name" value="A4_beta-galactosidase_middle_domain"/>
    <property type="match status" value="1"/>
</dbReference>
<dbReference type="GO" id="GO:0004565">
    <property type="term" value="F:beta-galactosidase activity"/>
    <property type="evidence" value="ECO:0007669"/>
    <property type="project" value="UniProtKB-EC"/>
</dbReference>
<dbReference type="PANTHER" id="PTHR36447">
    <property type="entry name" value="BETA-GALACTOSIDASE GANA"/>
    <property type="match status" value="1"/>
</dbReference>
<evidence type="ECO:0000256" key="2">
    <source>
        <dbReference type="ARBA" id="ARBA00005940"/>
    </source>
</evidence>
<dbReference type="GO" id="GO:0005975">
    <property type="term" value="P:carbohydrate metabolic process"/>
    <property type="evidence" value="ECO:0007669"/>
    <property type="project" value="InterPro"/>
</dbReference>
<reference evidence="12 13" key="1">
    <citation type="submission" date="2020-08" db="EMBL/GenBank/DDBJ databases">
        <title>Sequencing the genomes of 1000 actinobacteria strains.</title>
        <authorList>
            <person name="Klenk H.-P."/>
        </authorList>
    </citation>
    <scope>NUCLEOTIDE SEQUENCE [LARGE SCALE GENOMIC DNA]</scope>
    <source>
        <strain evidence="12 13">DSM 45913</strain>
    </source>
</reference>
<sequence>MYYGGDYNPEQWPREVWHEDVALMRRAGVNLVTVGVFSWARLEPSPGAHDFGWLDEVLDLLHAGGIRVNLATPTASPPPWFPAEARNVTADGVRLAHGSRDTYCVSSPYYRERSRDVAARLADRYGGHPALAMWHVHNEYGSWCHCEHTAAAFRAWLRGRHGTLEALNDAWTTAFWGQHYTAWEQIEPPRATQYLPNPAHALDFRRFLSDELLGHFREQKKILAPTGAPVTTNFVFGAWVPVNHRDWAREVDLVAIDHYPAADPPSETAFAADLARHWAGGEPWLLMEQAVLTYRDGRMLAKSPGEITRLSLSPVARGSQGAMFFQWRASRGGAELWHGGMVPHAGPDSAVFREACELGALLSRLRPAGPVRAEAAVLWDAESWWALQAPGLPSSEIDYLDAVRQAHRVLYRHGVTADLAHPSGDLSGYRTVLVPNLYLLSDDDAANLRRYAEGGGTLVVTYLSGVADPYGRVRTGGHPGALRDLLGISVEEFRPLEGPVTLSNGDTASVWSELVRLRGAEAVATYPDGSPAITRNGGAWYVSTRLTDDGYARLLGLPPHPAGLELVRRGDTVFAVNHGDRPCPVPPGHDLLTCTTLDTLPPGGFAVLDSQP</sequence>
<dbReference type="InterPro" id="IPR017853">
    <property type="entry name" value="GH"/>
</dbReference>
<dbReference type="PANTHER" id="PTHR36447:SF1">
    <property type="entry name" value="BETA-GALACTOSIDASE GANA"/>
    <property type="match status" value="1"/>
</dbReference>
<feature type="domain" description="Beta-galactosidase trimerisation" evidence="11">
    <location>
        <begin position="373"/>
        <end position="556"/>
    </location>
</feature>
<keyword evidence="9" id="KW-0479">Metal-binding</keyword>
<evidence type="ECO:0000256" key="5">
    <source>
        <dbReference type="ARBA" id="ARBA00023295"/>
    </source>
</evidence>
<feature type="binding site" evidence="9">
    <location>
        <position position="146"/>
    </location>
    <ligand>
        <name>Zn(2+)</name>
        <dbReference type="ChEBI" id="CHEBI:29105"/>
    </ligand>
</feature>
<evidence type="ECO:0000259" key="11">
    <source>
        <dbReference type="Pfam" id="PF08532"/>
    </source>
</evidence>
<dbReference type="GO" id="GO:0046872">
    <property type="term" value="F:metal ion binding"/>
    <property type="evidence" value="ECO:0007669"/>
    <property type="project" value="UniProtKB-KW"/>
</dbReference>
<feature type="domain" description="Glycoside hydrolase family 42 N-terminal" evidence="10">
    <location>
        <begin position="6"/>
        <end position="363"/>
    </location>
</feature>
<feature type="active site" description="Proton donor" evidence="7">
    <location>
        <position position="139"/>
    </location>
</feature>
<feature type="binding site" evidence="8">
    <location>
        <position position="138"/>
    </location>
    <ligand>
        <name>substrate</name>
    </ligand>
</feature>
<evidence type="ECO:0000256" key="6">
    <source>
        <dbReference type="PIRNR" id="PIRNR001084"/>
    </source>
</evidence>
<comment type="catalytic activity">
    <reaction evidence="1 6">
        <text>Hydrolysis of terminal non-reducing beta-D-galactose residues in beta-D-galactosides.</text>
        <dbReference type="EC" id="3.2.1.23"/>
    </reaction>
</comment>
<evidence type="ECO:0000256" key="9">
    <source>
        <dbReference type="PIRSR" id="PIRSR001084-3"/>
    </source>
</evidence>
<keyword evidence="9" id="KW-0862">Zinc</keyword>
<dbReference type="InterPro" id="IPR003476">
    <property type="entry name" value="Glyco_hydro_42"/>
</dbReference>
<accession>A0A7X0C8Q7</accession>
<dbReference type="Proteomes" id="UP000583800">
    <property type="component" value="Unassembled WGS sequence"/>
</dbReference>
<feature type="binding site" evidence="9">
    <location>
        <position position="104"/>
    </location>
    <ligand>
        <name>Zn(2+)</name>
        <dbReference type="ChEBI" id="CHEBI:29105"/>
    </ligand>
</feature>
<dbReference type="InterPro" id="IPR013738">
    <property type="entry name" value="Beta_galactosidase_Trimer"/>
</dbReference>
<feature type="active site" description="Nucleophile" evidence="7">
    <location>
        <position position="288"/>
    </location>
</feature>
<dbReference type="PIRSF" id="PIRSF001084">
    <property type="entry name" value="B-galactosidase"/>
    <property type="match status" value="1"/>
</dbReference>
<dbReference type="Pfam" id="PF02449">
    <property type="entry name" value="Glyco_hydro_42"/>
    <property type="match status" value="1"/>
</dbReference>